<dbReference type="eggNOG" id="ENOG502RYBX">
    <property type="taxonomic scope" value="Eukaryota"/>
</dbReference>
<dbReference type="RefSeq" id="XP_007680989.1">
    <property type="nucleotide sequence ID" value="XM_007682799.1"/>
</dbReference>
<protein>
    <recommendedName>
        <fullName evidence="5">DUF2306 domain-containing protein</fullName>
    </recommendedName>
</protein>
<feature type="compositionally biased region" description="Basic and acidic residues" evidence="1">
    <location>
        <begin position="318"/>
        <end position="327"/>
    </location>
</feature>
<reference evidence="3 4" key="1">
    <citation type="journal article" date="2012" name="PLoS Pathog.">
        <title>Diverse lifestyles and strategies of plant pathogenesis encoded in the genomes of eighteen Dothideomycetes fungi.</title>
        <authorList>
            <person name="Ohm R.A."/>
            <person name="Feau N."/>
            <person name="Henrissat B."/>
            <person name="Schoch C.L."/>
            <person name="Horwitz B.A."/>
            <person name="Barry K.W."/>
            <person name="Condon B.J."/>
            <person name="Copeland A.C."/>
            <person name="Dhillon B."/>
            <person name="Glaser F."/>
            <person name="Hesse C.N."/>
            <person name="Kosti I."/>
            <person name="LaButti K."/>
            <person name="Lindquist E.A."/>
            <person name="Lucas S."/>
            <person name="Salamov A.A."/>
            <person name="Bradshaw R.E."/>
            <person name="Ciuffetti L."/>
            <person name="Hamelin R.C."/>
            <person name="Kema G.H.J."/>
            <person name="Lawrence C."/>
            <person name="Scott J.A."/>
            <person name="Spatafora J.W."/>
            <person name="Turgeon B.G."/>
            <person name="de Wit P.J.G.M."/>
            <person name="Zhong S."/>
            <person name="Goodwin S.B."/>
            <person name="Grigoriev I.V."/>
        </authorList>
    </citation>
    <scope>NUCLEOTIDE SEQUENCE [LARGE SCALE GENOMIC DNA]</scope>
    <source>
        <strain evidence="3 4">UAMH 10762</strain>
    </source>
</reference>
<dbReference type="AlphaFoldDB" id="M2MZ07"/>
<dbReference type="OrthoDB" id="193478at2759"/>
<organism evidence="3 4">
    <name type="scientific">Baudoinia panamericana (strain UAMH 10762)</name>
    <name type="common">Angels' share fungus</name>
    <name type="synonym">Baudoinia compniacensis (strain UAMH 10762)</name>
    <dbReference type="NCBI Taxonomy" id="717646"/>
    <lineage>
        <taxon>Eukaryota</taxon>
        <taxon>Fungi</taxon>
        <taxon>Dikarya</taxon>
        <taxon>Ascomycota</taxon>
        <taxon>Pezizomycotina</taxon>
        <taxon>Dothideomycetes</taxon>
        <taxon>Dothideomycetidae</taxon>
        <taxon>Mycosphaerellales</taxon>
        <taxon>Teratosphaeriaceae</taxon>
        <taxon>Baudoinia</taxon>
    </lineage>
</organism>
<feature type="transmembrane region" description="Helical" evidence="2">
    <location>
        <begin position="78"/>
        <end position="102"/>
    </location>
</feature>
<dbReference type="EMBL" id="KB445563">
    <property type="protein sequence ID" value="EMC91919.1"/>
    <property type="molecule type" value="Genomic_DNA"/>
</dbReference>
<accession>M2MZ07</accession>
<feature type="non-terminal residue" evidence="3">
    <location>
        <position position="327"/>
    </location>
</feature>
<dbReference type="STRING" id="717646.M2MZ07"/>
<feature type="transmembrane region" description="Helical" evidence="2">
    <location>
        <begin position="267"/>
        <end position="285"/>
    </location>
</feature>
<keyword evidence="4" id="KW-1185">Reference proteome</keyword>
<feature type="transmembrane region" description="Helical" evidence="2">
    <location>
        <begin position="144"/>
        <end position="164"/>
    </location>
</feature>
<dbReference type="HOGENOM" id="CLU_054818_0_0_1"/>
<keyword evidence="2" id="KW-0812">Transmembrane</keyword>
<keyword evidence="2" id="KW-1133">Transmembrane helix</keyword>
<name>M2MZ07_BAUPA</name>
<dbReference type="OMA" id="CIITTRI"/>
<evidence type="ECO:0000313" key="3">
    <source>
        <dbReference type="EMBL" id="EMC91919.1"/>
    </source>
</evidence>
<feature type="transmembrane region" description="Helical" evidence="2">
    <location>
        <begin position="176"/>
        <end position="200"/>
    </location>
</feature>
<keyword evidence="2" id="KW-0472">Membrane</keyword>
<evidence type="ECO:0000313" key="4">
    <source>
        <dbReference type="Proteomes" id="UP000011761"/>
    </source>
</evidence>
<gene>
    <name evidence="3" type="ORF">BAUCODRAFT_57336</name>
</gene>
<feature type="region of interest" description="Disordered" evidence="1">
    <location>
        <begin position="308"/>
        <end position="327"/>
    </location>
</feature>
<feature type="transmembrane region" description="Helical" evidence="2">
    <location>
        <begin position="29"/>
        <end position="47"/>
    </location>
</feature>
<sequence>MAIHNPEAHNNAFVRVMRKAYHPIGFKKGYNAVLWFIFAGALLGFSLSKLPIMNVNGVFSKQAAPGEWFWYSKKFYNIFIHIHLICIIPGSIFAVVQFIPIIRYKLLLLHRMNGYLVSLLLVAANIGALGIARHAFGGSISTQTAVGVLAIGTTTSLFLAIYNIKRLQIDQHRAWMLRTWFWAGSIITVRMIMIIIATVISQTSNYFTYYTVMRCEQISFTAGEHIASTYQSCKANPTGLAIVRANLSDPANALEAAAALQLGFDTAMWLAIVLHVVGIELYLRLTPAETERLRKVSYERQLERGMRQSGSAGLVAERLGDAEEYKP</sequence>
<dbReference type="Proteomes" id="UP000011761">
    <property type="component" value="Unassembled WGS sequence"/>
</dbReference>
<evidence type="ECO:0008006" key="5">
    <source>
        <dbReference type="Google" id="ProtNLM"/>
    </source>
</evidence>
<dbReference type="InterPro" id="IPR018750">
    <property type="entry name" value="DUF2306_membrane"/>
</dbReference>
<evidence type="ECO:0000256" key="1">
    <source>
        <dbReference type="SAM" id="MobiDB-lite"/>
    </source>
</evidence>
<proteinExistence type="predicted"/>
<dbReference type="KEGG" id="bcom:BAUCODRAFT_57336"/>
<dbReference type="Pfam" id="PF10067">
    <property type="entry name" value="DUF2306"/>
    <property type="match status" value="1"/>
</dbReference>
<dbReference type="GeneID" id="19115668"/>
<evidence type="ECO:0000256" key="2">
    <source>
        <dbReference type="SAM" id="Phobius"/>
    </source>
</evidence>
<feature type="transmembrane region" description="Helical" evidence="2">
    <location>
        <begin position="114"/>
        <end position="132"/>
    </location>
</feature>